<keyword evidence="2" id="KW-0238">DNA-binding</keyword>
<dbReference type="InterPro" id="IPR009057">
    <property type="entry name" value="Homeodomain-like_sf"/>
</dbReference>
<protein>
    <submittedName>
        <fullName evidence="5">AraC family transcriptional regulator</fullName>
    </submittedName>
</protein>
<sequence length="283" mass="32787">MNSTHPFYELGVIYDDRVIPEFLNQNAYTGVSYVSWYMRRGEVEVTSAGKRLRARKGDWVFKDPLTVKSHRFSCDAQIVSIRFRMDWQGLHFLPPLREPCIYSGAQKEQLLDAAEALCQVSKQDFANATMMLSDHAQLSARLADWLHYWHLAREESYADTAYPMNRRIYEIISVLGEDIGISPVDYSKLSRVVGLSRAQINRIFKQSTDLTPKQWKEASCLKSAEQLLRSDLLSIKEIAAQLGFSDGSHFTKWFRGKMNQTPSQWLRMQRRQESSSEWYKAPN</sequence>
<dbReference type="GO" id="GO:0043565">
    <property type="term" value="F:sequence-specific DNA binding"/>
    <property type="evidence" value="ECO:0007669"/>
    <property type="project" value="InterPro"/>
</dbReference>
<evidence type="ECO:0000313" key="6">
    <source>
        <dbReference type="Proteomes" id="UP001304300"/>
    </source>
</evidence>
<keyword evidence="6" id="KW-1185">Reference proteome</keyword>
<dbReference type="RefSeq" id="WP_317832192.1">
    <property type="nucleotide sequence ID" value="NZ_CP136920.1"/>
</dbReference>
<evidence type="ECO:0000259" key="4">
    <source>
        <dbReference type="PROSITE" id="PS01124"/>
    </source>
</evidence>
<dbReference type="SMART" id="SM00342">
    <property type="entry name" value="HTH_ARAC"/>
    <property type="match status" value="1"/>
</dbReference>
<dbReference type="InterPro" id="IPR018060">
    <property type="entry name" value="HTH_AraC"/>
</dbReference>
<dbReference type="GO" id="GO:0003700">
    <property type="term" value="F:DNA-binding transcription factor activity"/>
    <property type="evidence" value="ECO:0007669"/>
    <property type="project" value="InterPro"/>
</dbReference>
<dbReference type="SUPFAM" id="SSF46689">
    <property type="entry name" value="Homeodomain-like"/>
    <property type="match status" value="1"/>
</dbReference>
<reference evidence="5 6" key="1">
    <citation type="submission" date="2023-10" db="EMBL/GenBank/DDBJ databases">
        <title>Rubellicoccus peritrichatus gen. nov., sp. nov., isolated from an algae of coral reef tank.</title>
        <authorList>
            <person name="Luo J."/>
        </authorList>
    </citation>
    <scope>NUCLEOTIDE SEQUENCE [LARGE SCALE GENOMIC DNA]</scope>
    <source>
        <strain evidence="5 6">CR14</strain>
    </source>
</reference>
<evidence type="ECO:0000256" key="2">
    <source>
        <dbReference type="ARBA" id="ARBA00023125"/>
    </source>
</evidence>
<dbReference type="PANTHER" id="PTHR46796">
    <property type="entry name" value="HTH-TYPE TRANSCRIPTIONAL ACTIVATOR RHAS-RELATED"/>
    <property type="match status" value="1"/>
</dbReference>
<dbReference type="AlphaFoldDB" id="A0AAQ3QQC3"/>
<name>A0AAQ3QQC3_9BACT</name>
<evidence type="ECO:0000313" key="5">
    <source>
        <dbReference type="EMBL" id="WOO40088.1"/>
    </source>
</evidence>
<proteinExistence type="predicted"/>
<dbReference type="EMBL" id="CP136920">
    <property type="protein sequence ID" value="WOO40088.1"/>
    <property type="molecule type" value="Genomic_DNA"/>
</dbReference>
<organism evidence="5 6">
    <name type="scientific">Rubellicoccus peritrichatus</name>
    <dbReference type="NCBI Taxonomy" id="3080537"/>
    <lineage>
        <taxon>Bacteria</taxon>
        <taxon>Pseudomonadati</taxon>
        <taxon>Verrucomicrobiota</taxon>
        <taxon>Opitutia</taxon>
        <taxon>Puniceicoccales</taxon>
        <taxon>Cerasicoccaceae</taxon>
        <taxon>Rubellicoccus</taxon>
    </lineage>
</organism>
<evidence type="ECO:0000256" key="1">
    <source>
        <dbReference type="ARBA" id="ARBA00023015"/>
    </source>
</evidence>
<dbReference type="KEGG" id="puo:RZN69_15815"/>
<feature type="domain" description="HTH araC/xylS-type" evidence="4">
    <location>
        <begin position="169"/>
        <end position="268"/>
    </location>
</feature>
<evidence type="ECO:0000256" key="3">
    <source>
        <dbReference type="ARBA" id="ARBA00023163"/>
    </source>
</evidence>
<dbReference type="InterPro" id="IPR050204">
    <property type="entry name" value="AraC_XylS_family_regulators"/>
</dbReference>
<dbReference type="Pfam" id="PF12833">
    <property type="entry name" value="HTH_18"/>
    <property type="match status" value="1"/>
</dbReference>
<keyword evidence="3" id="KW-0804">Transcription</keyword>
<dbReference type="PROSITE" id="PS01124">
    <property type="entry name" value="HTH_ARAC_FAMILY_2"/>
    <property type="match status" value="1"/>
</dbReference>
<keyword evidence="1" id="KW-0805">Transcription regulation</keyword>
<dbReference type="Proteomes" id="UP001304300">
    <property type="component" value="Chromosome"/>
</dbReference>
<gene>
    <name evidence="5" type="ORF">RZN69_15815</name>
</gene>
<accession>A0AAQ3QQC3</accession>
<dbReference type="Gene3D" id="1.10.10.60">
    <property type="entry name" value="Homeodomain-like"/>
    <property type="match status" value="2"/>
</dbReference>